<dbReference type="EMBL" id="CADCTY010000164">
    <property type="protein sequence ID" value="CAA9302961.1"/>
    <property type="molecule type" value="Genomic_DNA"/>
</dbReference>
<organism evidence="1">
    <name type="scientific">uncultured Leptolyngbya sp</name>
    <dbReference type="NCBI Taxonomy" id="332963"/>
    <lineage>
        <taxon>Bacteria</taxon>
        <taxon>Bacillati</taxon>
        <taxon>Cyanobacteriota</taxon>
        <taxon>Cyanophyceae</taxon>
        <taxon>Leptolyngbyales</taxon>
        <taxon>Leptolyngbyaceae</taxon>
        <taxon>Leptolyngbya group</taxon>
        <taxon>Leptolyngbya</taxon>
        <taxon>environmental samples</taxon>
    </lineage>
</organism>
<protein>
    <submittedName>
        <fullName evidence="1">Uncharacterized protein</fullName>
    </submittedName>
</protein>
<accession>A0A6J4KF02</accession>
<evidence type="ECO:0000313" key="1">
    <source>
        <dbReference type="EMBL" id="CAA9302961.1"/>
    </source>
</evidence>
<sequence>DWSHCLSRGCWSHDGYRRHKRRCLYHLCRADLGPQPL</sequence>
<name>A0A6J4KF02_9CYAN</name>
<gene>
    <name evidence="1" type="ORF">AVDCRST_MAG94-481</name>
</gene>
<feature type="non-terminal residue" evidence="1">
    <location>
        <position position="1"/>
    </location>
</feature>
<dbReference type="AlphaFoldDB" id="A0A6J4KF02"/>
<reference evidence="1" key="1">
    <citation type="submission" date="2020-02" db="EMBL/GenBank/DDBJ databases">
        <authorList>
            <person name="Meier V. D."/>
        </authorList>
    </citation>
    <scope>NUCLEOTIDE SEQUENCE</scope>
    <source>
        <strain evidence="1">AVDCRST_MAG94</strain>
    </source>
</reference>
<feature type="non-terminal residue" evidence="1">
    <location>
        <position position="37"/>
    </location>
</feature>
<proteinExistence type="predicted"/>